<reference evidence="3" key="1">
    <citation type="submission" date="2019-06" db="EMBL/GenBank/DDBJ databases">
        <authorList>
            <person name="Murdoch R.W."/>
            <person name="Fathepure B."/>
        </authorList>
    </citation>
    <scope>NUCLEOTIDE SEQUENCE</scope>
</reference>
<keyword evidence="3" id="KW-0808">Transferase</keyword>
<evidence type="ECO:0000259" key="2">
    <source>
        <dbReference type="PROSITE" id="PS50405"/>
    </source>
</evidence>
<dbReference type="PROSITE" id="PS50404">
    <property type="entry name" value="GST_NTER"/>
    <property type="match status" value="1"/>
</dbReference>
<sequence>MATLYTYHGAPSPRRVHIYLAEKGLDVAMQEVDLRAREQLGDDFLRVNPQGTVPVLELDDGTCIGDSNAICAYFETLYPEPSLTGTDARSCGVIRAWDRWVEFEGYFAVMEAFRNRLPGFRDRALPGPHPVPQIEALVERGTQRYRHFLADMDARLAEQPFVAGDAFSIADITALVTVDFAAGTLEIQPDDTLPHVRRWHERVSARPSASA</sequence>
<organism evidence="3">
    <name type="scientific">uncultured organism</name>
    <dbReference type="NCBI Taxonomy" id="155900"/>
    <lineage>
        <taxon>unclassified sequences</taxon>
        <taxon>environmental samples</taxon>
    </lineage>
</organism>
<evidence type="ECO:0000313" key="3">
    <source>
        <dbReference type="EMBL" id="QEA05628.1"/>
    </source>
</evidence>
<dbReference type="SUPFAM" id="SSF47616">
    <property type="entry name" value="GST C-terminal domain-like"/>
    <property type="match status" value="1"/>
</dbReference>
<dbReference type="GO" id="GO:0004364">
    <property type="term" value="F:glutathione transferase activity"/>
    <property type="evidence" value="ECO:0007669"/>
    <property type="project" value="UniProtKB-EC"/>
</dbReference>
<feature type="domain" description="GST C-terminal" evidence="2">
    <location>
        <begin position="87"/>
        <end position="211"/>
    </location>
</feature>
<dbReference type="Gene3D" id="3.40.30.10">
    <property type="entry name" value="Glutaredoxin"/>
    <property type="match status" value="1"/>
</dbReference>
<protein>
    <submittedName>
        <fullName evidence="3">Glutathione S-transferase GST-6.0</fullName>
        <ecNumber evidence="3">2.5.1.18</ecNumber>
    </submittedName>
</protein>
<evidence type="ECO:0000259" key="1">
    <source>
        <dbReference type="PROSITE" id="PS50404"/>
    </source>
</evidence>
<dbReference type="InterPro" id="IPR040079">
    <property type="entry name" value="Glutathione_S-Trfase"/>
</dbReference>
<dbReference type="EC" id="2.5.1.18" evidence="3"/>
<dbReference type="InterPro" id="IPR004045">
    <property type="entry name" value="Glutathione_S-Trfase_N"/>
</dbReference>
<name>A0A5B8RCJ2_9ZZZZ</name>
<dbReference type="CDD" id="cd03051">
    <property type="entry name" value="GST_N_GTT2_like"/>
    <property type="match status" value="1"/>
</dbReference>
<dbReference type="InterPro" id="IPR036249">
    <property type="entry name" value="Thioredoxin-like_sf"/>
</dbReference>
<feature type="domain" description="GST N-terminal" evidence="1">
    <location>
        <begin position="1"/>
        <end position="82"/>
    </location>
</feature>
<dbReference type="SUPFAM" id="SSF52833">
    <property type="entry name" value="Thioredoxin-like"/>
    <property type="match status" value="1"/>
</dbReference>
<dbReference type="SFLD" id="SFLDS00019">
    <property type="entry name" value="Glutathione_Transferase_(cytos"/>
    <property type="match status" value="1"/>
</dbReference>
<dbReference type="PANTHER" id="PTHR44051">
    <property type="entry name" value="GLUTATHIONE S-TRANSFERASE-RELATED"/>
    <property type="match status" value="1"/>
</dbReference>
<dbReference type="Gene3D" id="1.20.1050.10">
    <property type="match status" value="1"/>
</dbReference>
<dbReference type="SFLD" id="SFLDG00358">
    <property type="entry name" value="Main_(cytGST)"/>
    <property type="match status" value="1"/>
</dbReference>
<dbReference type="Pfam" id="PF13410">
    <property type="entry name" value="GST_C_2"/>
    <property type="match status" value="1"/>
</dbReference>
<dbReference type="AlphaFoldDB" id="A0A5B8RCJ2"/>
<dbReference type="InterPro" id="IPR010987">
    <property type="entry name" value="Glutathione-S-Trfase_C-like"/>
</dbReference>
<accession>A0A5B8RCJ2</accession>
<dbReference type="Pfam" id="PF13409">
    <property type="entry name" value="GST_N_2"/>
    <property type="match status" value="1"/>
</dbReference>
<gene>
    <name evidence="3" type="primary">gstB_3</name>
    <name evidence="3" type="ORF">KBTEX_01951</name>
</gene>
<dbReference type="InterPro" id="IPR036282">
    <property type="entry name" value="Glutathione-S-Trfase_C_sf"/>
</dbReference>
<proteinExistence type="predicted"/>
<dbReference type="PANTHER" id="PTHR44051:SF8">
    <property type="entry name" value="GLUTATHIONE S-TRANSFERASE GSTA"/>
    <property type="match status" value="1"/>
</dbReference>
<dbReference type="EMBL" id="MN079106">
    <property type="protein sequence ID" value="QEA05628.1"/>
    <property type="molecule type" value="Genomic_DNA"/>
</dbReference>
<dbReference type="InterPro" id="IPR034345">
    <property type="entry name" value="Gtt2-like_N"/>
</dbReference>
<dbReference type="PROSITE" id="PS50405">
    <property type="entry name" value="GST_CTER"/>
    <property type="match status" value="1"/>
</dbReference>